<name>A0ABP4IT04_9PSEU</name>
<accession>A0ABP4IT04</accession>
<feature type="compositionally biased region" description="Basic residues" evidence="1">
    <location>
        <begin position="255"/>
        <end position="264"/>
    </location>
</feature>
<evidence type="ECO:0000256" key="1">
    <source>
        <dbReference type="SAM" id="MobiDB-lite"/>
    </source>
</evidence>
<feature type="compositionally biased region" description="Pro residues" evidence="1">
    <location>
        <begin position="32"/>
        <end position="42"/>
    </location>
</feature>
<feature type="compositionally biased region" description="Low complexity" evidence="1">
    <location>
        <begin position="125"/>
        <end position="163"/>
    </location>
</feature>
<reference evidence="3" key="1">
    <citation type="journal article" date="2019" name="Int. J. Syst. Evol. Microbiol.">
        <title>The Global Catalogue of Microorganisms (GCM) 10K type strain sequencing project: providing services to taxonomists for standard genome sequencing and annotation.</title>
        <authorList>
            <consortium name="The Broad Institute Genomics Platform"/>
            <consortium name="The Broad Institute Genome Sequencing Center for Infectious Disease"/>
            <person name="Wu L."/>
            <person name="Ma J."/>
        </authorList>
    </citation>
    <scope>NUCLEOTIDE SEQUENCE [LARGE SCALE GENOMIC DNA]</scope>
    <source>
        <strain evidence="3">JCM 11896</strain>
    </source>
</reference>
<dbReference type="EMBL" id="BAAAJK010000036">
    <property type="protein sequence ID" value="GAA1398264.1"/>
    <property type="molecule type" value="Genomic_DNA"/>
</dbReference>
<proteinExistence type="predicted"/>
<organism evidence="2 3">
    <name type="scientific">Pseudonocardia kongjuensis</name>
    <dbReference type="NCBI Taxonomy" id="102227"/>
    <lineage>
        <taxon>Bacteria</taxon>
        <taxon>Bacillati</taxon>
        <taxon>Actinomycetota</taxon>
        <taxon>Actinomycetes</taxon>
        <taxon>Pseudonocardiales</taxon>
        <taxon>Pseudonocardiaceae</taxon>
        <taxon>Pseudonocardia</taxon>
    </lineage>
</organism>
<feature type="region of interest" description="Disordered" evidence="1">
    <location>
        <begin position="28"/>
        <end position="266"/>
    </location>
</feature>
<feature type="compositionally biased region" description="Basic and acidic residues" evidence="1">
    <location>
        <begin position="55"/>
        <end position="93"/>
    </location>
</feature>
<evidence type="ECO:0000313" key="2">
    <source>
        <dbReference type="EMBL" id="GAA1398264.1"/>
    </source>
</evidence>
<feature type="compositionally biased region" description="Pro residues" evidence="1">
    <location>
        <begin position="101"/>
        <end position="121"/>
    </location>
</feature>
<comment type="caution">
    <text evidence="2">The sequence shown here is derived from an EMBL/GenBank/DDBJ whole genome shotgun (WGS) entry which is preliminary data.</text>
</comment>
<dbReference type="Proteomes" id="UP001501414">
    <property type="component" value="Unassembled WGS sequence"/>
</dbReference>
<gene>
    <name evidence="2" type="ORF">GCM10009613_52260</name>
</gene>
<protein>
    <submittedName>
        <fullName evidence="2">Uncharacterized protein</fullName>
    </submittedName>
</protein>
<keyword evidence="3" id="KW-1185">Reference proteome</keyword>
<sequence>MGWMWALLAIVVVLAVVGLLVVRARSNGGPVPEAPGSPPEQPPGLFDAPTPAGPDADRALRDGGSDDHRATLDVPRPRSGEEEVEPAGRHALPDDVEPEPLPEPVLPEQAGPPEPLVPARPPRAARPAEPSRPAGPAQPVQSAEPVQSAQPSQPVQSARPVQSAEPVHPIQPVQSAEPSRPAQPVQSAEPSRPAQPVQPVQPPSTGGSALAALDSRLIGPAAASAPLPEGVRPGPYLGSVLAPEDGSEPPDTHRVKVHSGSRRFHTTDSPYYVRTRADLYFESESGARAAGFIAWHERPGAR</sequence>
<evidence type="ECO:0000313" key="3">
    <source>
        <dbReference type="Proteomes" id="UP001501414"/>
    </source>
</evidence>